<evidence type="ECO:0000313" key="4">
    <source>
        <dbReference type="Proteomes" id="UP000033035"/>
    </source>
</evidence>
<dbReference type="EMBL" id="AQHW01000002">
    <property type="protein sequence ID" value="KKB60453.1"/>
    <property type="molecule type" value="Genomic_DNA"/>
</dbReference>
<dbReference type="InterPro" id="IPR041607">
    <property type="entry name" value="HU-HIG"/>
</dbReference>
<name>A0A0F5JRM8_9BACT</name>
<dbReference type="Pfam" id="PF18291">
    <property type="entry name" value="HU-HIG"/>
    <property type="match status" value="1"/>
</dbReference>
<keyword evidence="4" id="KW-1185">Reference proteome</keyword>
<keyword evidence="1" id="KW-0238">DNA-binding</keyword>
<organism evidence="3 4">
    <name type="scientific">Parabacteroides gordonii MS-1 = DSM 23371</name>
    <dbReference type="NCBI Taxonomy" id="1203610"/>
    <lineage>
        <taxon>Bacteria</taxon>
        <taxon>Pseudomonadati</taxon>
        <taxon>Bacteroidota</taxon>
        <taxon>Bacteroidia</taxon>
        <taxon>Bacteroidales</taxon>
        <taxon>Tannerellaceae</taxon>
        <taxon>Parabacteroides</taxon>
    </lineage>
</organism>
<sequence>MCAKYTFYKNPPNRETGETGSLYAKVVSGGKVTTDNLADEIADICSFSSADVKGVIRALSDRLAFHLKYGETVDLDGIGNFSVTLKTPKDITSPKQIRAESISFNNVVYRSSPQLKHQLRAMPLERAVLPKRKEQAEEVRLQRILTKLETNHLISSSDCMCFNQCSRYQALKDLKKLHELGKLLRLGRGKQKYYVLAENWQKGMRKEGEINEE</sequence>
<protein>
    <recommendedName>
        <fullName evidence="2">HU domain-containing protein</fullName>
    </recommendedName>
</protein>
<comment type="caution">
    <text evidence="3">The sequence shown here is derived from an EMBL/GenBank/DDBJ whole genome shotgun (WGS) entry which is preliminary data.</text>
</comment>
<dbReference type="InterPro" id="IPR010992">
    <property type="entry name" value="IHF-like_DNA-bd_dom_sf"/>
</dbReference>
<gene>
    <name evidence="3" type="ORF">HMPREF1536_00333</name>
</gene>
<dbReference type="SUPFAM" id="SSF47729">
    <property type="entry name" value="IHF-like DNA-binding proteins"/>
    <property type="match status" value="1"/>
</dbReference>
<dbReference type="Proteomes" id="UP000033035">
    <property type="component" value="Unassembled WGS sequence"/>
</dbReference>
<proteinExistence type="predicted"/>
<dbReference type="Gene3D" id="4.10.520.10">
    <property type="entry name" value="IHF-like DNA-binding proteins"/>
    <property type="match status" value="1"/>
</dbReference>
<accession>A0A0F5JRM8</accession>
<dbReference type="PATRIC" id="fig|1203610.3.peg.351"/>
<dbReference type="AlphaFoldDB" id="A0A0F5JRM8"/>
<dbReference type="InterPro" id="IPR036388">
    <property type="entry name" value="WH-like_DNA-bd_sf"/>
</dbReference>
<feature type="domain" description="HU" evidence="2">
    <location>
        <begin position="1"/>
        <end position="126"/>
    </location>
</feature>
<dbReference type="STRING" id="1203610.HMPREF1536_00333"/>
<evidence type="ECO:0000259" key="2">
    <source>
        <dbReference type="Pfam" id="PF18291"/>
    </source>
</evidence>
<dbReference type="NCBIfam" id="TIGR01201">
    <property type="entry name" value="HU_rel"/>
    <property type="match status" value="1"/>
</dbReference>
<dbReference type="HOGENOM" id="CLU_078159_2_1_10"/>
<dbReference type="InterPro" id="IPR005902">
    <property type="entry name" value="HU_DNA-bd_put"/>
</dbReference>
<reference evidence="3 4" key="1">
    <citation type="submission" date="2013-04" db="EMBL/GenBank/DDBJ databases">
        <title>The Genome Sequence of Parabacteroides gordonii DSM 23371.</title>
        <authorList>
            <consortium name="The Broad Institute Genomics Platform"/>
            <person name="Earl A."/>
            <person name="Ward D."/>
            <person name="Feldgarden M."/>
            <person name="Gevers D."/>
            <person name="Martens E."/>
            <person name="Sakamoto M."/>
            <person name="Benno Y."/>
            <person name="Suzuki N."/>
            <person name="Matsunaga N."/>
            <person name="Koshihara K."/>
            <person name="Seki M."/>
            <person name="Komiya H."/>
            <person name="Walker B."/>
            <person name="Young S."/>
            <person name="Zeng Q."/>
            <person name="Gargeya S."/>
            <person name="Fitzgerald M."/>
            <person name="Haas B."/>
            <person name="Abouelleil A."/>
            <person name="Allen A.W."/>
            <person name="Alvarado L."/>
            <person name="Arachchi H.M."/>
            <person name="Berlin A.M."/>
            <person name="Chapman S.B."/>
            <person name="Gainer-Dewar J."/>
            <person name="Goldberg J."/>
            <person name="Griggs A."/>
            <person name="Gujja S."/>
            <person name="Hansen M."/>
            <person name="Howarth C."/>
            <person name="Imamovic A."/>
            <person name="Ireland A."/>
            <person name="Larimer J."/>
            <person name="McCowan C."/>
            <person name="Murphy C."/>
            <person name="Pearson M."/>
            <person name="Poon T.W."/>
            <person name="Priest M."/>
            <person name="Roberts A."/>
            <person name="Saif S."/>
            <person name="Shea T."/>
            <person name="Sisk P."/>
            <person name="Sykes S."/>
            <person name="Wortman J."/>
            <person name="Nusbaum C."/>
            <person name="Birren B."/>
        </authorList>
    </citation>
    <scope>NUCLEOTIDE SEQUENCE [LARGE SCALE GENOMIC DNA]</scope>
    <source>
        <strain evidence="3 4">MS-1</strain>
    </source>
</reference>
<dbReference type="GO" id="GO:0003677">
    <property type="term" value="F:DNA binding"/>
    <property type="evidence" value="ECO:0007669"/>
    <property type="project" value="UniProtKB-KW"/>
</dbReference>
<dbReference type="Gene3D" id="1.10.10.10">
    <property type="entry name" value="Winged helix-like DNA-binding domain superfamily/Winged helix DNA-binding domain"/>
    <property type="match status" value="1"/>
</dbReference>
<evidence type="ECO:0000256" key="1">
    <source>
        <dbReference type="ARBA" id="ARBA00023125"/>
    </source>
</evidence>
<evidence type="ECO:0000313" key="3">
    <source>
        <dbReference type="EMBL" id="KKB60453.1"/>
    </source>
</evidence>
<dbReference type="RefSeq" id="WP_052349953.1">
    <property type="nucleotide sequence ID" value="NZ_KE386766.1"/>
</dbReference>